<dbReference type="RefSeq" id="WP_348390667.1">
    <property type="nucleotide sequence ID" value="NZ_CP134145.1"/>
</dbReference>
<dbReference type="EMBL" id="CP134145">
    <property type="protein sequence ID" value="WNC71533.1"/>
    <property type="molecule type" value="Genomic_DNA"/>
</dbReference>
<organism evidence="2 3">
    <name type="scientific">Thalassotalea psychrophila</name>
    <dbReference type="NCBI Taxonomy" id="3065647"/>
    <lineage>
        <taxon>Bacteria</taxon>
        <taxon>Pseudomonadati</taxon>
        <taxon>Pseudomonadota</taxon>
        <taxon>Gammaproteobacteria</taxon>
        <taxon>Alteromonadales</taxon>
        <taxon>Colwelliaceae</taxon>
        <taxon>Thalassotalea</taxon>
    </lineage>
</organism>
<proteinExistence type="predicted"/>
<evidence type="ECO:0000313" key="3">
    <source>
        <dbReference type="Proteomes" id="UP001258994"/>
    </source>
</evidence>
<name>A0ABY9TT91_9GAMM</name>
<reference evidence="3" key="1">
    <citation type="submission" date="2023-09" db="EMBL/GenBank/DDBJ databases">
        <authorList>
            <person name="Li S."/>
            <person name="Li X."/>
            <person name="Zhang C."/>
            <person name="Zhao Z."/>
        </authorList>
    </citation>
    <scope>NUCLEOTIDE SEQUENCE [LARGE SCALE GENOMIC DNA]</scope>
    <source>
        <strain evidence="3">SQ149</strain>
    </source>
</reference>
<evidence type="ECO:0000313" key="2">
    <source>
        <dbReference type="EMBL" id="WNC71533.1"/>
    </source>
</evidence>
<feature type="chain" id="PRO_5047235132" description="Lipoprotein" evidence="1">
    <location>
        <begin position="23"/>
        <end position="108"/>
    </location>
</feature>
<accession>A0ABY9TT91</accession>
<dbReference type="Proteomes" id="UP001258994">
    <property type="component" value="Chromosome"/>
</dbReference>
<sequence>MSKTVFIFLFVLLTSGCMDTSASDPDIEMAELKATNALKPCSKAWMVFVEDRLVSSDGQGHGPDLGSDEWKSVIEFKLNVRGNAEVPDRNSDDWCDYVDEKIKTTGQG</sequence>
<keyword evidence="1" id="KW-0732">Signal</keyword>
<evidence type="ECO:0000256" key="1">
    <source>
        <dbReference type="SAM" id="SignalP"/>
    </source>
</evidence>
<protein>
    <recommendedName>
        <fullName evidence="4">Lipoprotein</fullName>
    </recommendedName>
</protein>
<feature type="signal peptide" evidence="1">
    <location>
        <begin position="1"/>
        <end position="22"/>
    </location>
</feature>
<keyword evidence="3" id="KW-1185">Reference proteome</keyword>
<gene>
    <name evidence="2" type="ORF">RGQ13_15585</name>
</gene>
<dbReference type="PROSITE" id="PS51257">
    <property type="entry name" value="PROKAR_LIPOPROTEIN"/>
    <property type="match status" value="1"/>
</dbReference>
<evidence type="ECO:0008006" key="4">
    <source>
        <dbReference type="Google" id="ProtNLM"/>
    </source>
</evidence>